<organism evidence="2 3">
    <name type="scientific">Phtheirospermum japonicum</name>
    <dbReference type="NCBI Taxonomy" id="374723"/>
    <lineage>
        <taxon>Eukaryota</taxon>
        <taxon>Viridiplantae</taxon>
        <taxon>Streptophyta</taxon>
        <taxon>Embryophyta</taxon>
        <taxon>Tracheophyta</taxon>
        <taxon>Spermatophyta</taxon>
        <taxon>Magnoliopsida</taxon>
        <taxon>eudicotyledons</taxon>
        <taxon>Gunneridae</taxon>
        <taxon>Pentapetalae</taxon>
        <taxon>asterids</taxon>
        <taxon>lamiids</taxon>
        <taxon>Lamiales</taxon>
        <taxon>Orobanchaceae</taxon>
        <taxon>Orobanchaceae incertae sedis</taxon>
        <taxon>Phtheirospermum</taxon>
    </lineage>
</organism>
<accession>A0A830BLG9</accession>
<evidence type="ECO:0000256" key="1">
    <source>
        <dbReference type="SAM" id="MobiDB-lite"/>
    </source>
</evidence>
<evidence type="ECO:0000313" key="2">
    <source>
        <dbReference type="EMBL" id="GFP86299.1"/>
    </source>
</evidence>
<feature type="compositionally biased region" description="Polar residues" evidence="1">
    <location>
        <begin position="19"/>
        <end position="35"/>
    </location>
</feature>
<sequence>MSSGRTAENVGERERRNPTFRTCETHVTNGGRAATSNTLKPLTASLIRSETTSLTLSMFLSFHFSSFENKNFSPPTPRFHLSSSKHLCHQELELVLGIYCNLSNLQ</sequence>
<proteinExistence type="predicted"/>
<protein>
    <submittedName>
        <fullName evidence="2">Uncharacterized protein</fullName>
    </submittedName>
</protein>
<reference evidence="2" key="1">
    <citation type="submission" date="2020-07" db="EMBL/GenBank/DDBJ databases">
        <title>Ethylene signaling mediates host invasion by parasitic plants.</title>
        <authorList>
            <person name="Yoshida S."/>
        </authorList>
    </citation>
    <scope>NUCLEOTIDE SEQUENCE</scope>
    <source>
        <strain evidence="2">Okayama</strain>
    </source>
</reference>
<dbReference type="AlphaFoldDB" id="A0A830BLG9"/>
<name>A0A830BLG9_9LAMI</name>
<feature type="region of interest" description="Disordered" evidence="1">
    <location>
        <begin position="1"/>
        <end position="35"/>
    </location>
</feature>
<dbReference type="Proteomes" id="UP000653305">
    <property type="component" value="Unassembled WGS sequence"/>
</dbReference>
<gene>
    <name evidence="2" type="ORF">PHJA_000773700</name>
</gene>
<keyword evidence="3" id="KW-1185">Reference proteome</keyword>
<comment type="caution">
    <text evidence="2">The sequence shown here is derived from an EMBL/GenBank/DDBJ whole genome shotgun (WGS) entry which is preliminary data.</text>
</comment>
<dbReference type="EMBL" id="BMAC01000122">
    <property type="protein sequence ID" value="GFP86299.1"/>
    <property type="molecule type" value="Genomic_DNA"/>
</dbReference>
<evidence type="ECO:0000313" key="3">
    <source>
        <dbReference type="Proteomes" id="UP000653305"/>
    </source>
</evidence>